<dbReference type="RefSeq" id="WP_388003174.1">
    <property type="nucleotide sequence ID" value="NZ_JBHUEE010000002.1"/>
</dbReference>
<dbReference type="InterPro" id="IPR050109">
    <property type="entry name" value="HTH-type_TetR-like_transc_reg"/>
</dbReference>
<dbReference type="Pfam" id="PF00440">
    <property type="entry name" value="TetR_N"/>
    <property type="match status" value="1"/>
</dbReference>
<dbReference type="PRINTS" id="PR00455">
    <property type="entry name" value="HTHTETR"/>
</dbReference>
<dbReference type="InterPro" id="IPR009057">
    <property type="entry name" value="Homeodomain-like_sf"/>
</dbReference>
<proteinExistence type="predicted"/>
<dbReference type="PROSITE" id="PS50977">
    <property type="entry name" value="HTH_TETR_2"/>
    <property type="match status" value="1"/>
</dbReference>
<feature type="domain" description="HTH tetR-type" evidence="6">
    <location>
        <begin position="21"/>
        <end position="81"/>
    </location>
</feature>
<keyword evidence="2" id="KW-0805">Transcription regulation</keyword>
<dbReference type="SUPFAM" id="SSF46689">
    <property type="entry name" value="Homeodomain-like"/>
    <property type="match status" value="1"/>
</dbReference>
<dbReference type="InterPro" id="IPR039538">
    <property type="entry name" value="BetI_C"/>
</dbReference>
<dbReference type="Gene3D" id="1.10.357.10">
    <property type="entry name" value="Tetracycline Repressor, domain 2"/>
    <property type="match status" value="1"/>
</dbReference>
<keyword evidence="3 5" id="KW-0238">DNA-binding</keyword>
<protein>
    <submittedName>
        <fullName evidence="7">TetR/AcrR family transcriptional regulator</fullName>
    </submittedName>
</protein>
<sequence>MAIAGVPAPSPDEPPLSARRERTRERLLDAAFDVFSRLGVHAASIETICDAAGFTRGAFYSNFASKEELLLALVDRHMRAHLASLEATVDELGDSVVDDHGVRPDALRTVVAAVLGDRDDQRRWHLVQTEFELMALRDPQIGAQYNEQQERIRQELLDALGRVLARLGLRFVIPEPEAVDILVGTYVFGVQQGFLAGGQEADDGGAAALLGPLTQLLVTEA</sequence>
<evidence type="ECO:0000256" key="3">
    <source>
        <dbReference type="ARBA" id="ARBA00023125"/>
    </source>
</evidence>
<dbReference type="EMBL" id="JBHUEE010000002">
    <property type="protein sequence ID" value="MFD1717272.1"/>
    <property type="molecule type" value="Genomic_DNA"/>
</dbReference>
<reference evidence="8" key="1">
    <citation type="journal article" date="2019" name="Int. J. Syst. Evol. Microbiol.">
        <title>The Global Catalogue of Microorganisms (GCM) 10K type strain sequencing project: providing services to taxonomists for standard genome sequencing and annotation.</title>
        <authorList>
            <consortium name="The Broad Institute Genomics Platform"/>
            <consortium name="The Broad Institute Genome Sequencing Center for Infectious Disease"/>
            <person name="Wu L."/>
            <person name="Ma J."/>
        </authorList>
    </citation>
    <scope>NUCLEOTIDE SEQUENCE [LARGE SCALE GENOMIC DNA]</scope>
    <source>
        <strain evidence="8">JCM 17130</strain>
    </source>
</reference>
<dbReference type="PANTHER" id="PTHR30055:SF241">
    <property type="entry name" value="TRANSCRIPTIONAL REGULATORY PROTEIN"/>
    <property type="match status" value="1"/>
</dbReference>
<gene>
    <name evidence="7" type="ORF">ACFSE6_05475</name>
</gene>
<keyword evidence="1" id="KW-0678">Repressor</keyword>
<evidence type="ECO:0000313" key="7">
    <source>
        <dbReference type="EMBL" id="MFD1717272.1"/>
    </source>
</evidence>
<dbReference type="InterPro" id="IPR001647">
    <property type="entry name" value="HTH_TetR"/>
</dbReference>
<evidence type="ECO:0000313" key="8">
    <source>
        <dbReference type="Proteomes" id="UP001597277"/>
    </source>
</evidence>
<evidence type="ECO:0000256" key="1">
    <source>
        <dbReference type="ARBA" id="ARBA00022491"/>
    </source>
</evidence>
<feature type="DNA-binding region" description="H-T-H motif" evidence="5">
    <location>
        <begin position="44"/>
        <end position="63"/>
    </location>
</feature>
<dbReference type="PANTHER" id="PTHR30055">
    <property type="entry name" value="HTH-TYPE TRANSCRIPTIONAL REGULATOR RUTR"/>
    <property type="match status" value="1"/>
</dbReference>
<evidence type="ECO:0000256" key="5">
    <source>
        <dbReference type="PROSITE-ProRule" id="PRU00335"/>
    </source>
</evidence>
<name>A0ABW4L2B5_9MICO</name>
<dbReference type="SUPFAM" id="SSF48498">
    <property type="entry name" value="Tetracyclin repressor-like, C-terminal domain"/>
    <property type="match status" value="1"/>
</dbReference>
<comment type="caution">
    <text evidence="7">The sequence shown here is derived from an EMBL/GenBank/DDBJ whole genome shotgun (WGS) entry which is preliminary data.</text>
</comment>
<evidence type="ECO:0000256" key="4">
    <source>
        <dbReference type="ARBA" id="ARBA00023163"/>
    </source>
</evidence>
<organism evidence="7 8">
    <name type="scientific">Georgenia deserti</name>
    <dbReference type="NCBI Taxonomy" id="2093781"/>
    <lineage>
        <taxon>Bacteria</taxon>
        <taxon>Bacillati</taxon>
        <taxon>Actinomycetota</taxon>
        <taxon>Actinomycetes</taxon>
        <taxon>Micrococcales</taxon>
        <taxon>Bogoriellaceae</taxon>
        <taxon>Georgenia</taxon>
    </lineage>
</organism>
<accession>A0ABW4L2B5</accession>
<keyword evidence="8" id="KW-1185">Reference proteome</keyword>
<dbReference type="InterPro" id="IPR036271">
    <property type="entry name" value="Tet_transcr_reg_TetR-rel_C_sf"/>
</dbReference>
<dbReference type="Pfam" id="PF13977">
    <property type="entry name" value="TetR_C_6"/>
    <property type="match status" value="1"/>
</dbReference>
<keyword evidence="4" id="KW-0804">Transcription</keyword>
<dbReference type="Proteomes" id="UP001597277">
    <property type="component" value="Unassembled WGS sequence"/>
</dbReference>
<evidence type="ECO:0000259" key="6">
    <source>
        <dbReference type="PROSITE" id="PS50977"/>
    </source>
</evidence>
<evidence type="ECO:0000256" key="2">
    <source>
        <dbReference type="ARBA" id="ARBA00023015"/>
    </source>
</evidence>